<evidence type="ECO:0000313" key="2">
    <source>
        <dbReference type="Proteomes" id="UP000634136"/>
    </source>
</evidence>
<comment type="caution">
    <text evidence="1">The sequence shown here is derived from an EMBL/GenBank/DDBJ whole genome shotgun (WGS) entry which is preliminary data.</text>
</comment>
<evidence type="ECO:0000313" key="1">
    <source>
        <dbReference type="EMBL" id="KAF7807444.1"/>
    </source>
</evidence>
<sequence>MDSGVLGTCGYPFKENIWYPSNIGYFGYQIPNLSIGYWSNLDINLGYPISV</sequence>
<dbReference type="Proteomes" id="UP000634136">
    <property type="component" value="Unassembled WGS sequence"/>
</dbReference>
<keyword evidence="2" id="KW-1185">Reference proteome</keyword>
<name>A0A834SNW0_9FABA</name>
<proteinExistence type="predicted"/>
<protein>
    <submittedName>
        <fullName evidence="1">Uncharacterized protein</fullName>
    </submittedName>
</protein>
<dbReference type="AlphaFoldDB" id="A0A834SNW0"/>
<reference evidence="1" key="1">
    <citation type="submission" date="2020-09" db="EMBL/GenBank/DDBJ databases">
        <title>Genome-Enabled Discovery of Anthraquinone Biosynthesis in Senna tora.</title>
        <authorList>
            <person name="Kang S.-H."/>
            <person name="Pandey R.P."/>
            <person name="Lee C.-M."/>
            <person name="Sim J.-S."/>
            <person name="Jeong J.-T."/>
            <person name="Choi B.-S."/>
            <person name="Jung M."/>
            <person name="Ginzburg D."/>
            <person name="Zhao K."/>
            <person name="Won S.Y."/>
            <person name="Oh T.-J."/>
            <person name="Yu Y."/>
            <person name="Kim N.-H."/>
            <person name="Lee O.R."/>
            <person name="Lee T.-H."/>
            <person name="Bashyal P."/>
            <person name="Kim T.-S."/>
            <person name="Lee W.-H."/>
            <person name="Kawkins C."/>
            <person name="Kim C.-K."/>
            <person name="Kim J.S."/>
            <person name="Ahn B.O."/>
            <person name="Rhee S.Y."/>
            <person name="Sohng J.K."/>
        </authorList>
    </citation>
    <scope>NUCLEOTIDE SEQUENCE</scope>
    <source>
        <tissue evidence="1">Leaf</tissue>
    </source>
</reference>
<gene>
    <name evidence="1" type="ORF">G2W53_039605</name>
</gene>
<organism evidence="1 2">
    <name type="scientific">Senna tora</name>
    <dbReference type="NCBI Taxonomy" id="362788"/>
    <lineage>
        <taxon>Eukaryota</taxon>
        <taxon>Viridiplantae</taxon>
        <taxon>Streptophyta</taxon>
        <taxon>Embryophyta</taxon>
        <taxon>Tracheophyta</taxon>
        <taxon>Spermatophyta</taxon>
        <taxon>Magnoliopsida</taxon>
        <taxon>eudicotyledons</taxon>
        <taxon>Gunneridae</taxon>
        <taxon>Pentapetalae</taxon>
        <taxon>rosids</taxon>
        <taxon>fabids</taxon>
        <taxon>Fabales</taxon>
        <taxon>Fabaceae</taxon>
        <taxon>Caesalpinioideae</taxon>
        <taxon>Cassia clade</taxon>
        <taxon>Senna</taxon>
    </lineage>
</organism>
<accession>A0A834SNW0</accession>
<dbReference type="EMBL" id="JAAIUW010000012">
    <property type="protein sequence ID" value="KAF7807444.1"/>
    <property type="molecule type" value="Genomic_DNA"/>
</dbReference>